<evidence type="ECO:0000256" key="1">
    <source>
        <dbReference type="ARBA" id="ARBA00007174"/>
    </source>
</evidence>
<evidence type="ECO:0000256" key="2">
    <source>
        <dbReference type="ARBA" id="ARBA00012499"/>
    </source>
</evidence>
<dbReference type="GO" id="GO:0006979">
    <property type="term" value="P:response to oxidative stress"/>
    <property type="evidence" value="ECO:0007669"/>
    <property type="project" value="InterPro"/>
</dbReference>
<dbReference type="Proteomes" id="UP000018208">
    <property type="component" value="Unassembled WGS sequence"/>
</dbReference>
<sequence length="134" mass="14656">MSLPNHLSQLAIAVTQQAATEPPFSANYDVFKSLPSTGDFLCTVCQASLFPGAAKFDAKCGWPAFWKGDESNLKELVDTSGGRKRTEVRCAQCDAHLGHRFDGEHFGNPKDVRYCINAVSVQYAGPDGQKKIFE</sequence>
<evidence type="ECO:0000256" key="4">
    <source>
        <dbReference type="ARBA" id="ARBA00048488"/>
    </source>
</evidence>
<reference evidence="7 8" key="1">
    <citation type="journal article" date="2014" name="PLoS Genet.">
        <title>The Genome of Spironucleus salmonicida Highlights a Fish Pathogen Adapted to Fluctuating Environments.</title>
        <authorList>
            <person name="Xu F."/>
            <person name="Jerlstrom-Hultqvist J."/>
            <person name="Einarsson E."/>
            <person name="Astvaldsson A."/>
            <person name="Svard S.G."/>
            <person name="Andersson J.O."/>
        </authorList>
    </citation>
    <scope>NUCLEOTIDE SEQUENCE</scope>
    <source>
        <strain evidence="8">ATCC 50377</strain>
    </source>
</reference>
<dbReference type="GO" id="GO:0030091">
    <property type="term" value="P:protein repair"/>
    <property type="evidence" value="ECO:0007669"/>
    <property type="project" value="InterPro"/>
</dbReference>
<dbReference type="EMBL" id="AUWU02000002">
    <property type="protein sequence ID" value="KAH0576371.1"/>
    <property type="molecule type" value="Genomic_DNA"/>
</dbReference>
<dbReference type="AlphaFoldDB" id="V6LQW7"/>
<dbReference type="EMBL" id="AUWU02000002">
    <property type="protein sequence ID" value="KAH0576376.1"/>
    <property type="molecule type" value="Genomic_DNA"/>
</dbReference>
<dbReference type="PANTHER" id="PTHR10173:SF52">
    <property type="entry name" value="METHIONINE-R-SULFOXIDE REDUCTASE B1"/>
    <property type="match status" value="1"/>
</dbReference>
<dbReference type="OrthoDB" id="44061at2759"/>
<dbReference type="PROSITE" id="PS51790">
    <property type="entry name" value="MSRB"/>
    <property type="match status" value="1"/>
</dbReference>
<dbReference type="SUPFAM" id="SSF51316">
    <property type="entry name" value="Mss4-like"/>
    <property type="match status" value="1"/>
</dbReference>
<dbReference type="InterPro" id="IPR002579">
    <property type="entry name" value="Met_Sox_Rdtase_MsrB_dom"/>
</dbReference>
<comment type="catalytic activity">
    <reaction evidence="4">
        <text>L-methionyl-[protein] + [thioredoxin]-disulfide + H2O = L-methionyl-(R)-S-oxide-[protein] + [thioredoxin]-dithiol</text>
        <dbReference type="Rhea" id="RHEA:24164"/>
        <dbReference type="Rhea" id="RHEA-COMP:10698"/>
        <dbReference type="Rhea" id="RHEA-COMP:10700"/>
        <dbReference type="Rhea" id="RHEA-COMP:12313"/>
        <dbReference type="Rhea" id="RHEA-COMP:12314"/>
        <dbReference type="ChEBI" id="CHEBI:15377"/>
        <dbReference type="ChEBI" id="CHEBI:16044"/>
        <dbReference type="ChEBI" id="CHEBI:29950"/>
        <dbReference type="ChEBI" id="CHEBI:45764"/>
        <dbReference type="ChEBI" id="CHEBI:50058"/>
        <dbReference type="EC" id="1.8.4.12"/>
    </reaction>
</comment>
<dbReference type="EMBL" id="KI546053">
    <property type="protein sequence ID" value="EST46980.1"/>
    <property type="molecule type" value="Genomic_DNA"/>
</dbReference>
<name>V6LQW7_9EUKA</name>
<evidence type="ECO:0000313" key="7">
    <source>
        <dbReference type="EMBL" id="EST46980.1"/>
    </source>
</evidence>
<evidence type="ECO:0000313" key="10">
    <source>
        <dbReference type="Proteomes" id="UP000018208"/>
    </source>
</evidence>
<protein>
    <recommendedName>
        <fullName evidence="2">peptide-methionine (R)-S-oxide reductase</fullName>
        <ecNumber evidence="2">1.8.4.12</ecNumber>
    </recommendedName>
</protein>
<keyword evidence="10" id="KW-1185">Reference proteome</keyword>
<dbReference type="InterPro" id="IPR028427">
    <property type="entry name" value="Met_Sox_Rdtase_MsrB"/>
</dbReference>
<dbReference type="GO" id="GO:0005737">
    <property type="term" value="C:cytoplasm"/>
    <property type="evidence" value="ECO:0007669"/>
    <property type="project" value="TreeGrafter"/>
</dbReference>
<dbReference type="InterPro" id="IPR011057">
    <property type="entry name" value="Mss4-like_sf"/>
</dbReference>
<evidence type="ECO:0000259" key="5">
    <source>
        <dbReference type="PROSITE" id="PS51790"/>
    </source>
</evidence>
<feature type="domain" description="MsrB" evidence="5">
    <location>
        <begin position="1"/>
        <end position="126"/>
    </location>
</feature>
<evidence type="ECO:0000256" key="3">
    <source>
        <dbReference type="ARBA" id="ARBA00023002"/>
    </source>
</evidence>
<dbReference type="GO" id="GO:0033743">
    <property type="term" value="F:peptide-methionine (R)-S-oxide reductase activity"/>
    <property type="evidence" value="ECO:0007669"/>
    <property type="project" value="UniProtKB-EC"/>
</dbReference>
<evidence type="ECO:0000313" key="9">
    <source>
        <dbReference type="EMBL" id="KAH0576376.1"/>
    </source>
</evidence>
<organism evidence="7">
    <name type="scientific">Spironucleus salmonicida</name>
    <dbReference type="NCBI Taxonomy" id="348837"/>
    <lineage>
        <taxon>Eukaryota</taxon>
        <taxon>Metamonada</taxon>
        <taxon>Diplomonadida</taxon>
        <taxon>Hexamitidae</taxon>
        <taxon>Hexamitinae</taxon>
        <taxon>Spironucleus</taxon>
    </lineage>
</organism>
<dbReference type="EMBL" id="KI546053">
    <property type="protein sequence ID" value="EST46975.1"/>
    <property type="molecule type" value="Genomic_DNA"/>
</dbReference>
<reference evidence="8" key="2">
    <citation type="submission" date="2020-12" db="EMBL/GenBank/DDBJ databases">
        <title>New Spironucleus salmonicida genome in near-complete chromosomes.</title>
        <authorList>
            <person name="Xu F."/>
            <person name="Kurt Z."/>
            <person name="Jimenez-Gonzalez A."/>
            <person name="Astvaldsson A."/>
            <person name="Andersson J.O."/>
            <person name="Svard S.G."/>
        </authorList>
    </citation>
    <scope>NUCLEOTIDE SEQUENCE</scope>
    <source>
        <strain evidence="8">ATCC 50377</strain>
    </source>
</reference>
<dbReference type="PANTHER" id="PTHR10173">
    <property type="entry name" value="METHIONINE SULFOXIDE REDUCTASE"/>
    <property type="match status" value="1"/>
</dbReference>
<proteinExistence type="inferred from homology"/>
<gene>
    <name evidence="6" type="ORF">SS50377_12928</name>
    <name evidence="7" type="ORF">SS50377_12932</name>
    <name evidence="8" type="ORF">SS50377_21934</name>
    <name evidence="9" type="ORF">SS50377_21939</name>
</gene>
<accession>V6LQW7</accession>
<dbReference type="Gene3D" id="2.170.150.20">
    <property type="entry name" value="Peptide methionine sulfoxide reductase"/>
    <property type="match status" value="1"/>
</dbReference>
<evidence type="ECO:0000313" key="8">
    <source>
        <dbReference type="EMBL" id="KAH0576371.1"/>
    </source>
</evidence>
<comment type="similarity">
    <text evidence="1">Belongs to the MsrB Met sulfoxide reductase family.</text>
</comment>
<evidence type="ECO:0000313" key="6">
    <source>
        <dbReference type="EMBL" id="EST46975.1"/>
    </source>
</evidence>
<keyword evidence="3" id="KW-0560">Oxidoreductase</keyword>
<dbReference type="VEuPathDB" id="GiardiaDB:SS50377_21934"/>
<dbReference type="VEuPathDB" id="GiardiaDB:SS50377_21939"/>
<dbReference type="EC" id="1.8.4.12" evidence="2"/>
<dbReference type="Pfam" id="PF01641">
    <property type="entry name" value="SelR"/>
    <property type="match status" value="1"/>
</dbReference>